<evidence type="ECO:0000313" key="15">
    <source>
        <dbReference type="EMBL" id="EGT31912.1"/>
    </source>
</evidence>
<dbReference type="CDD" id="cd04474">
    <property type="entry name" value="RPA1_DBD_A"/>
    <property type="match status" value="1"/>
</dbReference>
<keyword evidence="4 11" id="KW-0479">Metal-binding</keyword>
<dbReference type="EMBL" id="GL379891">
    <property type="protein sequence ID" value="EGT31912.1"/>
    <property type="molecule type" value="Genomic_DNA"/>
</dbReference>
<organism evidence="16">
    <name type="scientific">Caenorhabditis brenneri</name>
    <name type="common">Nematode worm</name>
    <dbReference type="NCBI Taxonomy" id="135651"/>
    <lineage>
        <taxon>Eukaryota</taxon>
        <taxon>Metazoa</taxon>
        <taxon>Ecdysozoa</taxon>
        <taxon>Nematoda</taxon>
        <taxon>Chromadorea</taxon>
        <taxon>Rhabditida</taxon>
        <taxon>Rhabditina</taxon>
        <taxon>Rhabditomorpha</taxon>
        <taxon>Rhabditoidea</taxon>
        <taxon>Rhabditidae</taxon>
        <taxon>Peloderinae</taxon>
        <taxon>Caenorhabditis</taxon>
    </lineage>
</organism>
<dbReference type="GO" id="GO:0003677">
    <property type="term" value="F:DNA binding"/>
    <property type="evidence" value="ECO:0007669"/>
    <property type="project" value="UniProtKB-KW"/>
</dbReference>
<keyword evidence="7 11" id="KW-0238">DNA-binding</keyword>
<evidence type="ECO:0000256" key="4">
    <source>
        <dbReference type="ARBA" id="ARBA00022723"/>
    </source>
</evidence>
<dbReference type="Pfam" id="PF08646">
    <property type="entry name" value="Rep_fac-A_C"/>
    <property type="match status" value="1"/>
</dbReference>
<protein>
    <recommendedName>
        <fullName evidence="11">Replication protein A subunit</fullName>
    </recommendedName>
</protein>
<comment type="similarity">
    <text evidence="2 11">Belongs to the replication factor A protein 1 family.</text>
</comment>
<name>G0NIN0_CAEBE</name>
<dbReference type="Pfam" id="PF16900">
    <property type="entry name" value="REPA_OB_2"/>
    <property type="match status" value="1"/>
</dbReference>
<dbReference type="PANTHER" id="PTHR47165">
    <property type="entry name" value="OS03G0429900 PROTEIN"/>
    <property type="match status" value="1"/>
</dbReference>
<comment type="subunit">
    <text evidence="10 11">Component of the heterotrimeric canonical replication protein A complex (RPA).</text>
</comment>
<dbReference type="Pfam" id="PF02206">
    <property type="entry name" value="WSN"/>
    <property type="match status" value="1"/>
</dbReference>
<dbReference type="GO" id="GO:0006281">
    <property type="term" value="P:DNA repair"/>
    <property type="evidence" value="ECO:0007669"/>
    <property type="project" value="InterPro"/>
</dbReference>
<dbReference type="InterPro" id="IPR013955">
    <property type="entry name" value="Rep_factor-A_C"/>
</dbReference>
<dbReference type="GO" id="GO:0006260">
    <property type="term" value="P:DNA replication"/>
    <property type="evidence" value="ECO:0007669"/>
    <property type="project" value="UniProtKB-KW"/>
</dbReference>
<evidence type="ECO:0000256" key="6">
    <source>
        <dbReference type="ARBA" id="ARBA00022833"/>
    </source>
</evidence>
<evidence type="ECO:0000256" key="1">
    <source>
        <dbReference type="ARBA" id="ARBA00004123"/>
    </source>
</evidence>
<dbReference type="InterPro" id="IPR004591">
    <property type="entry name" value="Rfa1"/>
</dbReference>
<feature type="region of interest" description="Disordered" evidence="12">
    <location>
        <begin position="839"/>
        <end position="875"/>
    </location>
</feature>
<dbReference type="HOGENOM" id="CLU_261764_0_0_1"/>
<dbReference type="FunFam" id="2.40.50.140:FF:000041">
    <property type="entry name" value="Replication protein A subunit"/>
    <property type="match status" value="1"/>
</dbReference>
<dbReference type="FunFam" id="2.40.50.140:FF:000090">
    <property type="entry name" value="Replication protein A subunit"/>
    <property type="match status" value="1"/>
</dbReference>
<dbReference type="SUPFAM" id="SSF50249">
    <property type="entry name" value="Nucleic acid-binding proteins"/>
    <property type="match status" value="3"/>
</dbReference>
<dbReference type="GO" id="GO:0006310">
    <property type="term" value="P:DNA recombination"/>
    <property type="evidence" value="ECO:0007669"/>
    <property type="project" value="InterPro"/>
</dbReference>
<dbReference type="eggNOG" id="KOG0851">
    <property type="taxonomic scope" value="Eukaryota"/>
</dbReference>
<evidence type="ECO:0000256" key="5">
    <source>
        <dbReference type="ARBA" id="ARBA00022771"/>
    </source>
</evidence>
<keyword evidence="3 11" id="KW-0235">DNA replication</keyword>
<keyword evidence="6 11" id="KW-0862">Zinc</keyword>
<dbReference type="OrthoDB" id="1751331at2759"/>
<evidence type="ECO:0000256" key="9">
    <source>
        <dbReference type="ARBA" id="ARBA00058595"/>
    </source>
</evidence>
<reference evidence="16" key="1">
    <citation type="submission" date="2011-07" db="EMBL/GenBank/DDBJ databases">
        <authorList>
            <consortium name="Caenorhabditis brenneri Sequencing and Analysis Consortium"/>
            <person name="Wilson R.K."/>
        </authorList>
    </citation>
    <scope>NUCLEOTIDE SEQUENCE [LARGE SCALE GENOMIC DNA]</scope>
    <source>
        <strain evidence="16">PB2801</strain>
    </source>
</reference>
<dbReference type="GO" id="GO:0008270">
    <property type="term" value="F:zinc ion binding"/>
    <property type="evidence" value="ECO:0007669"/>
    <property type="project" value="UniProtKB-KW"/>
</dbReference>
<dbReference type="InterPro" id="IPR003125">
    <property type="entry name" value="WSN"/>
</dbReference>
<feature type="signal peptide" evidence="13">
    <location>
        <begin position="1"/>
        <end position="18"/>
    </location>
</feature>
<feature type="chain" id="PRO_5003404966" description="Replication protein A subunit" evidence="13">
    <location>
        <begin position="19"/>
        <end position="1297"/>
    </location>
</feature>
<dbReference type="Proteomes" id="UP000008068">
    <property type="component" value="Unassembled WGS sequence"/>
</dbReference>
<dbReference type="NCBIfam" id="TIGR00617">
    <property type="entry name" value="rpa1"/>
    <property type="match status" value="1"/>
</dbReference>
<proteinExistence type="inferred from homology"/>
<sequence length="1297" mass="147428">MNVLPLIFLMVIFEISCGFDDDTRYYPTDPIFSIGRKVPIAKPAKRSGRSAPTKHQGPLTIPEVVERHKKLFRIFNAIYIQNLLSQRRIDYFGVISGIWDLENKTVLDKIASLNVDGLLKSLMELDTKIILDSSDETKIVDVEAIEEKMKFLKQITNQTRKSLEDSMKTDSLPKYILNKIPYYARYGLRELENNLAEVALTTLQEIEKKFEASNNTGTQELRFKIDDCKRILKYVPEDLSALIADTGSFEAFLNSIKTPEEVKAAYTLFHNIETRVEKIQQFDDGVNLDTVKKSLNQLKLILENFNQRSSVIPIYVDLESSWIKALLNNGTSLESLQRLFPDFKELAERLKPINTIIGSWFDIRAPDRIEYVSKMIVGIEEVSQVMKKSDIENLVSCLILPPEEMTSLIAEIVQLPSFLPTFLDGVRDVNSILQKVPNITESWGKLEKEYTDLFNVEDKSVEDFEAWRTDARTKEHAELKQFLQSLLPLFSKLKRSDEFIKSLEKVIQGREQVGEIQELLVEFNFVRPNCDALFSFNPRNLEDLNKFPKQFSTFKSRYDIYELKPLLESLPKVISELKKLKKSGPSGMFRSGILIRNPGNIIGFESATKSLEAMVKIHQHSKMIEVIKNRGEEAKKKVESDPELKAKFGSVWQGFDELKTSLTTLQTEINTALSKVPLTGDEKNLEDVGKVYSALINASITISPILLGDYRRSLMEFPDSGSWKDLEHALAILEKPVATNFATVYATFKKIPKALKELQRDLWDFFGETKQSMANVRLEVEDESKRYKRHVSYVMLAMIVIGAIAFVGWKLKEKRDESIMAAIHNGQDVFSNRIRENMSNPPAAKVQKRENGEDASHNRAPAPELQRRAPSNTDRDVMPIAMITQNVYGFKINGTITRKEAIRTFPPKNTKVFNFEVTDSNGDTIRCVAFNELAESLYSTITENVSYFITNGKVVPANKRFNNTGHDYEINLSNVSIVEPGGDVVAAPKLNLKRISLGEIAGHSGERIDVLAYVEKMDPKPTEFTSKAGKTVVKRDMELIDESNRFVKLTLWGEEAIKADYLHKVVAFKGVIPKKDFNGAYSLGTGYGARIIADPEISGVTELYEWYKTVKPTKPSGSSSEAPRTIAGLQKMQFGDSEKGDFASVKAMITRINPNTALYKGCSSEGCQKKVIELDGEFRCEKCNKTMRHFKWLYMMQFELSDETGQVYVTAFGDNATKVVGRTAAEVGELKETKPGEYNAVFEKLKFVSKMWRLRCKMETYNEEVRQKMTVFGVEEVNQDKYIGDLKQFIEQMESIE</sequence>
<evidence type="ECO:0000256" key="3">
    <source>
        <dbReference type="ARBA" id="ARBA00022705"/>
    </source>
</evidence>
<evidence type="ECO:0000259" key="14">
    <source>
        <dbReference type="SMART" id="SM00453"/>
    </source>
</evidence>
<evidence type="ECO:0000256" key="7">
    <source>
        <dbReference type="ARBA" id="ARBA00023125"/>
    </source>
</evidence>
<dbReference type="InterPro" id="IPR047192">
    <property type="entry name" value="Euk_RPA1_DBD_C"/>
</dbReference>
<evidence type="ECO:0000256" key="2">
    <source>
        <dbReference type="ARBA" id="ARBA00005690"/>
    </source>
</evidence>
<keyword evidence="16" id="KW-1185">Reference proteome</keyword>
<evidence type="ECO:0000256" key="8">
    <source>
        <dbReference type="ARBA" id="ARBA00023242"/>
    </source>
</evidence>
<dbReference type="PANTHER" id="PTHR47165:SF4">
    <property type="entry name" value="OS03G0429900 PROTEIN"/>
    <property type="match status" value="1"/>
</dbReference>
<accession>G0NIN0</accession>
<dbReference type="InParanoid" id="G0NIN0"/>
<dbReference type="InterPro" id="IPR012340">
    <property type="entry name" value="NA-bd_OB-fold"/>
</dbReference>
<dbReference type="CDD" id="cd04476">
    <property type="entry name" value="RPA1_DBD_C"/>
    <property type="match status" value="1"/>
</dbReference>
<dbReference type="SMART" id="SM00453">
    <property type="entry name" value="WSN"/>
    <property type="match status" value="1"/>
</dbReference>
<evidence type="ECO:0000256" key="12">
    <source>
        <dbReference type="SAM" id="MobiDB-lite"/>
    </source>
</evidence>
<keyword evidence="13" id="KW-0732">Signal</keyword>
<evidence type="ECO:0000256" key="11">
    <source>
        <dbReference type="RuleBase" id="RU364130"/>
    </source>
</evidence>
<dbReference type="STRING" id="135651.G0NIN0"/>
<keyword evidence="8 11" id="KW-0539">Nucleus</keyword>
<feature type="compositionally biased region" description="Basic and acidic residues" evidence="12">
    <location>
        <begin position="847"/>
        <end position="857"/>
    </location>
</feature>
<evidence type="ECO:0000256" key="10">
    <source>
        <dbReference type="ARBA" id="ARBA00062035"/>
    </source>
</evidence>
<dbReference type="InterPro" id="IPR031657">
    <property type="entry name" value="REPA_OB_2"/>
</dbReference>
<comment type="subcellular location">
    <subcellularLocation>
        <location evidence="1 11">Nucleus</location>
    </subcellularLocation>
</comment>
<feature type="domain" description="Domain of unknown function WSN" evidence="14">
    <location>
        <begin position="59"/>
        <end position="128"/>
    </location>
</feature>
<dbReference type="CDD" id="cd04475">
    <property type="entry name" value="RPA1_DBD_B"/>
    <property type="match status" value="1"/>
</dbReference>
<dbReference type="GO" id="GO:0005634">
    <property type="term" value="C:nucleus"/>
    <property type="evidence" value="ECO:0007669"/>
    <property type="project" value="UniProtKB-SubCell"/>
</dbReference>
<gene>
    <name evidence="15" type="ORF">CAEBREN_17155</name>
</gene>
<evidence type="ECO:0000256" key="13">
    <source>
        <dbReference type="SAM" id="SignalP"/>
    </source>
</evidence>
<evidence type="ECO:0000313" key="16">
    <source>
        <dbReference type="Proteomes" id="UP000008068"/>
    </source>
</evidence>
<keyword evidence="5 11" id="KW-0863">Zinc-finger</keyword>
<dbReference type="Gene3D" id="2.40.50.140">
    <property type="entry name" value="Nucleic acid-binding proteins"/>
    <property type="match status" value="3"/>
</dbReference>
<comment type="function">
    <text evidence="9 11">As part of the heterotrimeric replication protein A complex (RPA/RP-A), binds and stabilizes single-stranded DNA intermediates, that form during DNA replication or upon DNA stress. It prevents their reannealing and in parallel, recruits and activates different proteins and complexes involved in DNA metabolism. Thereby, it plays an essential role both in DNA replication and the cellular response to DNA damage.</text>
</comment>